<keyword evidence="6 14" id="KW-0863">Zinc-finger</keyword>
<feature type="binding site" evidence="15">
    <location>
        <position position="13"/>
    </location>
    <ligand>
        <name>Zn(2+)</name>
        <dbReference type="ChEBI" id="CHEBI:29105"/>
    </ligand>
</feature>
<evidence type="ECO:0000256" key="5">
    <source>
        <dbReference type="ARBA" id="ARBA00022737"/>
    </source>
</evidence>
<dbReference type="FunFam" id="3.30.160.60:FF:000761">
    <property type="entry name" value="Zinc finger protein 449"/>
    <property type="match status" value="1"/>
</dbReference>
<dbReference type="InterPro" id="IPR036236">
    <property type="entry name" value="Znf_C2H2_sf"/>
</dbReference>
<keyword evidence="4 15" id="KW-0479">Metal-binding</keyword>
<keyword evidence="7 15" id="KW-0862">Zinc</keyword>
<evidence type="ECO:0000259" key="16">
    <source>
        <dbReference type="PROSITE" id="PS50157"/>
    </source>
</evidence>
<dbReference type="SUPFAM" id="SSF57716">
    <property type="entry name" value="Glucocorticoid receptor-like (DNA-binding domain)"/>
    <property type="match status" value="1"/>
</dbReference>
<dbReference type="SMART" id="SM00355">
    <property type="entry name" value="ZnF_C2H2"/>
    <property type="match status" value="7"/>
</dbReference>
<keyword evidence="5" id="KW-0677">Repeat</keyword>
<evidence type="ECO:0000259" key="17">
    <source>
        <dbReference type="PROSITE" id="PS51915"/>
    </source>
</evidence>
<feature type="domain" description="C2H2-type" evidence="16">
    <location>
        <begin position="242"/>
        <end position="264"/>
    </location>
</feature>
<dbReference type="FunFam" id="3.30.160.60:FF:001954">
    <property type="entry name" value="Zinc finger protein 787"/>
    <property type="match status" value="1"/>
</dbReference>
<evidence type="ECO:0000256" key="3">
    <source>
        <dbReference type="ARBA" id="ARBA00022492"/>
    </source>
</evidence>
<dbReference type="GO" id="GO:0008270">
    <property type="term" value="F:zinc ion binding"/>
    <property type="evidence" value="ECO:0007669"/>
    <property type="project" value="UniProtKB-UniRule"/>
</dbReference>
<evidence type="ECO:0000313" key="19">
    <source>
        <dbReference type="RefSeq" id="XP_034114728.1"/>
    </source>
</evidence>
<dbReference type="GO" id="GO:0003677">
    <property type="term" value="F:DNA binding"/>
    <property type="evidence" value="ECO:0007669"/>
    <property type="project" value="UniProtKB-KW"/>
</dbReference>
<evidence type="ECO:0000256" key="6">
    <source>
        <dbReference type="ARBA" id="ARBA00022771"/>
    </source>
</evidence>
<dbReference type="GO" id="GO:0005634">
    <property type="term" value="C:nucleus"/>
    <property type="evidence" value="ECO:0007669"/>
    <property type="project" value="UniProtKB-SubCell"/>
</dbReference>
<feature type="binding site" evidence="15">
    <location>
        <position position="57"/>
    </location>
    <ligand>
        <name>Zn(2+)</name>
        <dbReference type="ChEBI" id="CHEBI:29105"/>
    </ligand>
</feature>
<evidence type="ECO:0000256" key="1">
    <source>
        <dbReference type="ARBA" id="ARBA00004123"/>
    </source>
</evidence>
<dbReference type="PROSITE" id="PS50157">
    <property type="entry name" value="ZINC_FINGER_C2H2_2"/>
    <property type="match status" value="6"/>
</dbReference>
<comment type="similarity">
    <text evidence="2">Belongs to the krueppel C2H2-type zinc-finger protein family.</text>
</comment>
<evidence type="ECO:0000256" key="14">
    <source>
        <dbReference type="PROSITE-ProRule" id="PRU00042"/>
    </source>
</evidence>
<feature type="domain" description="C2H2-type" evidence="16">
    <location>
        <begin position="214"/>
        <end position="241"/>
    </location>
</feature>
<evidence type="ECO:0000256" key="8">
    <source>
        <dbReference type="ARBA" id="ARBA00023015"/>
    </source>
</evidence>
<feature type="domain" description="C2H2-type" evidence="16">
    <location>
        <begin position="327"/>
        <end position="354"/>
    </location>
</feature>
<dbReference type="PROSITE" id="PS00028">
    <property type="entry name" value="ZINC_FINGER_C2H2_1"/>
    <property type="match status" value="5"/>
</dbReference>
<dbReference type="PANTHER" id="PTHR23234">
    <property type="entry name" value="ZNF44 PROTEIN"/>
    <property type="match status" value="1"/>
</dbReference>
<evidence type="ECO:0000256" key="15">
    <source>
        <dbReference type="PROSITE-ProRule" id="PRU01263"/>
    </source>
</evidence>
<accession>A0A6P8XNS7</accession>
<keyword evidence="11" id="KW-0539">Nucleus</keyword>
<dbReference type="FunFam" id="3.30.160.60:FF:000110">
    <property type="entry name" value="Zinc finger protein-like"/>
    <property type="match status" value="1"/>
</dbReference>
<feature type="domain" description="ZAD" evidence="17">
    <location>
        <begin position="8"/>
        <end position="84"/>
    </location>
</feature>
<dbReference type="SUPFAM" id="SSF57667">
    <property type="entry name" value="beta-beta-alpha zinc fingers"/>
    <property type="match status" value="4"/>
</dbReference>
<dbReference type="PROSITE" id="PS51915">
    <property type="entry name" value="ZAD"/>
    <property type="match status" value="1"/>
</dbReference>
<evidence type="ECO:0000256" key="4">
    <source>
        <dbReference type="ARBA" id="ARBA00022723"/>
    </source>
</evidence>
<evidence type="ECO:0000256" key="7">
    <source>
        <dbReference type="ARBA" id="ARBA00022833"/>
    </source>
</evidence>
<name>A0A6P8XNS7_DROAB</name>
<dbReference type="AlphaFoldDB" id="A0A6P8XNS7"/>
<keyword evidence="18" id="KW-1185">Reference proteome</keyword>
<feature type="binding site" evidence="15">
    <location>
        <position position="60"/>
    </location>
    <ligand>
        <name>Zn(2+)</name>
        <dbReference type="ChEBI" id="CHEBI:29105"/>
    </ligand>
</feature>
<dbReference type="PANTHER" id="PTHR23234:SF10">
    <property type="entry name" value="RIKEN CDNA 6720489N17 GENE-RELATED"/>
    <property type="match status" value="1"/>
</dbReference>
<keyword evidence="3" id="KW-0302">Gap protein</keyword>
<dbReference type="InterPro" id="IPR013087">
    <property type="entry name" value="Znf_C2H2_type"/>
</dbReference>
<dbReference type="Pfam" id="PF07776">
    <property type="entry name" value="zf-AD"/>
    <property type="match status" value="1"/>
</dbReference>
<feature type="domain" description="C2H2-type" evidence="16">
    <location>
        <begin position="152"/>
        <end position="180"/>
    </location>
</feature>
<dbReference type="Pfam" id="PF00096">
    <property type="entry name" value="zf-C2H2"/>
    <property type="match status" value="6"/>
</dbReference>
<evidence type="ECO:0000256" key="11">
    <source>
        <dbReference type="ARBA" id="ARBA00023242"/>
    </source>
</evidence>
<dbReference type="InterPro" id="IPR050758">
    <property type="entry name" value="Znf_C2H2-type"/>
</dbReference>
<dbReference type="GO" id="GO:0035282">
    <property type="term" value="P:segmentation"/>
    <property type="evidence" value="ECO:0007669"/>
    <property type="project" value="UniProtKB-KW"/>
</dbReference>
<evidence type="ECO:0000256" key="12">
    <source>
        <dbReference type="ARBA" id="ARBA00023843"/>
    </source>
</evidence>
<dbReference type="FunFam" id="3.30.160.60:FF:000688">
    <property type="entry name" value="zinc finger protein 197 isoform X1"/>
    <property type="match status" value="1"/>
</dbReference>
<dbReference type="OrthoDB" id="9439903at2759"/>
<evidence type="ECO:0000256" key="9">
    <source>
        <dbReference type="ARBA" id="ARBA00023125"/>
    </source>
</evidence>
<evidence type="ECO:0000256" key="10">
    <source>
        <dbReference type="ARBA" id="ARBA00023163"/>
    </source>
</evidence>
<dbReference type="Gene3D" id="3.40.1800.20">
    <property type="match status" value="1"/>
</dbReference>
<gene>
    <name evidence="19" type="primary">LOC117574841</name>
</gene>
<evidence type="ECO:0000256" key="2">
    <source>
        <dbReference type="ARBA" id="ARBA00006991"/>
    </source>
</evidence>
<feature type="domain" description="C2H2-type" evidence="16">
    <location>
        <begin position="299"/>
        <end position="326"/>
    </location>
</feature>
<keyword evidence="9" id="KW-0238">DNA-binding</keyword>
<feature type="domain" description="C2H2-type" evidence="16">
    <location>
        <begin position="270"/>
        <end position="298"/>
    </location>
</feature>
<reference evidence="19" key="1">
    <citation type="submission" date="2025-08" db="UniProtKB">
        <authorList>
            <consortium name="RefSeq"/>
        </authorList>
    </citation>
    <scope>IDENTIFICATION</scope>
    <source>
        <strain evidence="19">15112-1751.03</strain>
        <tissue evidence="19">Whole Adult</tissue>
    </source>
</reference>
<evidence type="ECO:0000313" key="18">
    <source>
        <dbReference type="Proteomes" id="UP000515160"/>
    </source>
</evidence>
<dbReference type="GO" id="GO:0030674">
    <property type="term" value="F:protein-macromolecule adaptor activity"/>
    <property type="evidence" value="ECO:0007669"/>
    <property type="project" value="UniProtKB-ARBA"/>
</dbReference>
<organism evidence="18 19">
    <name type="scientific">Drosophila albomicans</name>
    <name type="common">Fruit fly</name>
    <dbReference type="NCBI Taxonomy" id="7291"/>
    <lineage>
        <taxon>Eukaryota</taxon>
        <taxon>Metazoa</taxon>
        <taxon>Ecdysozoa</taxon>
        <taxon>Arthropoda</taxon>
        <taxon>Hexapoda</taxon>
        <taxon>Insecta</taxon>
        <taxon>Pterygota</taxon>
        <taxon>Neoptera</taxon>
        <taxon>Endopterygota</taxon>
        <taxon>Diptera</taxon>
        <taxon>Brachycera</taxon>
        <taxon>Muscomorpha</taxon>
        <taxon>Ephydroidea</taxon>
        <taxon>Drosophilidae</taxon>
        <taxon>Drosophila</taxon>
    </lineage>
</organism>
<keyword evidence="3" id="KW-0217">Developmental protein</keyword>
<comment type="subcellular location">
    <subcellularLocation>
        <location evidence="1">Nucleus</location>
    </subcellularLocation>
</comment>
<protein>
    <recommendedName>
        <fullName evidence="12">Protein krueppel</fullName>
    </recommendedName>
</protein>
<dbReference type="SMART" id="SM00868">
    <property type="entry name" value="zf-AD"/>
    <property type="match status" value="1"/>
</dbReference>
<dbReference type="GeneID" id="117574841"/>
<dbReference type="Gene3D" id="3.30.160.60">
    <property type="entry name" value="Classic Zinc Finger"/>
    <property type="match status" value="7"/>
</dbReference>
<comment type="function">
    <text evidence="13">Krueppel is a gap class segmentation protein.</text>
</comment>
<dbReference type="Proteomes" id="UP000515160">
    <property type="component" value="Chromosome 2R"/>
</dbReference>
<sequence>MAQEQSDLLCRVCLKQDELMVDVYEHVEEQQTDLCTLLERCGDIKVDKTDAFPKYLCQECTKELLIAAKFRDKCAATEQLLRHSEAEASCSIDATSDLIDKESVKHNSEDEMDDIIEYDPSQHVELYEECETHAKEQKLPATVQQTIAVAIFNCDDCGAVFQQAATLQRHLDKAHPTVETSSCLHCEHSFTQSINLLRHSCNVISNGSPQVTHHRCIYCGKSLQSAASLAMHIRLHNGERPFACDVCPKTFKTNGALVSHQKRHLKLVEYKCEYCGKGFVESSNLRRHIIALHTSERPHTCTLCQRSFSRVYLLELHMRTHTGERPYACSHCDRSFAQLSVLRTHERIHTGERRHRCALCQKTFSRLMQLKKHELKPCIVDSEVTIRGDEEAS</sequence>
<keyword evidence="10" id="KW-0804">Transcription</keyword>
<feature type="binding site" evidence="15">
    <location>
        <position position="10"/>
    </location>
    <ligand>
        <name>Zn(2+)</name>
        <dbReference type="ChEBI" id="CHEBI:29105"/>
    </ligand>
</feature>
<dbReference type="RefSeq" id="XP_034114728.1">
    <property type="nucleotide sequence ID" value="XM_034258837.2"/>
</dbReference>
<dbReference type="FunFam" id="3.30.160.60:FF:000624">
    <property type="entry name" value="zinc finger protein 697"/>
    <property type="match status" value="1"/>
</dbReference>
<evidence type="ECO:0000256" key="13">
    <source>
        <dbReference type="ARBA" id="ARBA00053345"/>
    </source>
</evidence>
<proteinExistence type="inferred from homology"/>
<dbReference type="InterPro" id="IPR012934">
    <property type="entry name" value="Znf_AD"/>
</dbReference>
<keyword evidence="8" id="KW-0805">Transcription regulation</keyword>
<dbReference type="Pfam" id="PF13912">
    <property type="entry name" value="zf-C2H2_6"/>
    <property type="match status" value="1"/>
</dbReference>